<sequence length="545" mass="59066">MEVIRQISRFSARPAVVAKGLTFRYHDILAGASSIARDVHLATATRHKLQDQFTGPRVAIYAPPGRHYVEATWGAWLAGGIAVPLCLTHPHKELQYVLDDAQVAVLLTTPEHEAELAPLAHQAGADLRLLRTQERGVGTAPGVEQLLANARPPHSLAQWPDACGALIVYTSGTTGRPKGALHTHGSLAAHVSALVDAWAWREDDRILHALPLHHVHGVINALHCAHAAGAAVEFLPNFSPAHVWGCLMREEDAVTVFMGVPTMYAYLLNAYDAMAPAQQAAARAAAARLRLTVSGSAACPLPTMQRWEELSGQRLLERYGMTETNMILSNPYEGERRPGSVGLPLPGVEVRAIADPAYDEDSGAASSDGVVARPGELRVRGPNLFREYWNQPDATAEAFDEDGWFRTGDTGVLDGSPPYWRILGRSSVDIIKSGGYKISALGVENVLLAHPRVAECAVVGLPDDMQGERVVAIIAYSGEPVTLEELQRFTAGELPAYQLPRQLRIVDGLPRNAMGKVNKKQLVRDLFAVEPAARVRDAHDLDHAH</sequence>
<comment type="caution">
    <text evidence="4">The sequence shown here is derived from an EMBL/GenBank/DDBJ whole genome shotgun (WGS) entry which is preliminary data.</text>
</comment>
<keyword evidence="5" id="KW-1185">Reference proteome</keyword>
<dbReference type="AlphaFoldDB" id="A0AAW1RXL3"/>
<dbReference type="Gene3D" id="3.30.300.30">
    <property type="match status" value="1"/>
</dbReference>
<evidence type="ECO:0000259" key="3">
    <source>
        <dbReference type="Pfam" id="PF13193"/>
    </source>
</evidence>
<dbReference type="InterPro" id="IPR042099">
    <property type="entry name" value="ANL_N_sf"/>
</dbReference>
<feature type="domain" description="AMP-binding enzyme C-terminal" evidence="3">
    <location>
        <begin position="443"/>
        <end position="516"/>
    </location>
</feature>
<accession>A0AAW1RXL3</accession>
<name>A0AAW1RXL3_9CHLO</name>
<proteinExistence type="inferred from homology"/>
<comment type="similarity">
    <text evidence="1">Belongs to the ATP-dependent AMP-binding enzyme family.</text>
</comment>
<dbReference type="Proteomes" id="UP001445335">
    <property type="component" value="Unassembled WGS sequence"/>
</dbReference>
<protein>
    <submittedName>
        <fullName evidence="4">Uncharacterized protein</fullName>
    </submittedName>
</protein>
<dbReference type="InterPro" id="IPR000873">
    <property type="entry name" value="AMP-dep_synth/lig_dom"/>
</dbReference>
<dbReference type="InterPro" id="IPR020845">
    <property type="entry name" value="AMP-binding_CS"/>
</dbReference>
<dbReference type="CDD" id="cd05941">
    <property type="entry name" value="MCS"/>
    <property type="match status" value="1"/>
</dbReference>
<dbReference type="InterPro" id="IPR045851">
    <property type="entry name" value="AMP-bd_C_sf"/>
</dbReference>
<gene>
    <name evidence="4" type="ORF">WJX81_004577</name>
</gene>
<organism evidence="4 5">
    <name type="scientific">Elliptochloris bilobata</name>
    <dbReference type="NCBI Taxonomy" id="381761"/>
    <lineage>
        <taxon>Eukaryota</taxon>
        <taxon>Viridiplantae</taxon>
        <taxon>Chlorophyta</taxon>
        <taxon>core chlorophytes</taxon>
        <taxon>Trebouxiophyceae</taxon>
        <taxon>Trebouxiophyceae incertae sedis</taxon>
        <taxon>Elliptochloris clade</taxon>
        <taxon>Elliptochloris</taxon>
    </lineage>
</organism>
<feature type="domain" description="AMP-dependent synthetase/ligase" evidence="2">
    <location>
        <begin position="52"/>
        <end position="389"/>
    </location>
</feature>
<dbReference type="PROSITE" id="PS00455">
    <property type="entry name" value="AMP_BINDING"/>
    <property type="match status" value="1"/>
</dbReference>
<dbReference type="Gene3D" id="3.40.50.12780">
    <property type="entry name" value="N-terminal domain of ligase-like"/>
    <property type="match status" value="1"/>
</dbReference>
<evidence type="ECO:0000256" key="1">
    <source>
        <dbReference type="ARBA" id="ARBA00006432"/>
    </source>
</evidence>
<dbReference type="Pfam" id="PF00501">
    <property type="entry name" value="AMP-binding"/>
    <property type="match status" value="1"/>
</dbReference>
<dbReference type="PANTHER" id="PTHR43201:SF8">
    <property type="entry name" value="ACYL-COA SYNTHETASE FAMILY MEMBER 3"/>
    <property type="match status" value="1"/>
</dbReference>
<dbReference type="Pfam" id="PF13193">
    <property type="entry name" value="AMP-binding_C"/>
    <property type="match status" value="1"/>
</dbReference>
<dbReference type="GO" id="GO:0006631">
    <property type="term" value="P:fatty acid metabolic process"/>
    <property type="evidence" value="ECO:0007669"/>
    <property type="project" value="TreeGrafter"/>
</dbReference>
<dbReference type="SUPFAM" id="SSF56801">
    <property type="entry name" value="Acetyl-CoA synthetase-like"/>
    <property type="match status" value="1"/>
</dbReference>
<evidence type="ECO:0000259" key="2">
    <source>
        <dbReference type="Pfam" id="PF00501"/>
    </source>
</evidence>
<dbReference type="EMBL" id="JALJOU010000018">
    <property type="protein sequence ID" value="KAK9838516.1"/>
    <property type="molecule type" value="Genomic_DNA"/>
</dbReference>
<reference evidence="4 5" key="1">
    <citation type="journal article" date="2024" name="Nat. Commun.">
        <title>Phylogenomics reveals the evolutionary origins of lichenization in chlorophyte algae.</title>
        <authorList>
            <person name="Puginier C."/>
            <person name="Libourel C."/>
            <person name="Otte J."/>
            <person name="Skaloud P."/>
            <person name="Haon M."/>
            <person name="Grisel S."/>
            <person name="Petersen M."/>
            <person name="Berrin J.G."/>
            <person name="Delaux P.M."/>
            <person name="Dal Grande F."/>
            <person name="Keller J."/>
        </authorList>
    </citation>
    <scope>NUCLEOTIDE SEQUENCE [LARGE SCALE GENOMIC DNA]</scope>
    <source>
        <strain evidence="4 5">SAG 245.80</strain>
    </source>
</reference>
<dbReference type="InterPro" id="IPR025110">
    <property type="entry name" value="AMP-bd_C"/>
</dbReference>
<evidence type="ECO:0000313" key="5">
    <source>
        <dbReference type="Proteomes" id="UP001445335"/>
    </source>
</evidence>
<dbReference type="PANTHER" id="PTHR43201">
    <property type="entry name" value="ACYL-COA SYNTHETASE"/>
    <property type="match status" value="1"/>
</dbReference>
<dbReference type="GO" id="GO:0031956">
    <property type="term" value="F:medium-chain fatty acid-CoA ligase activity"/>
    <property type="evidence" value="ECO:0007669"/>
    <property type="project" value="TreeGrafter"/>
</dbReference>
<evidence type="ECO:0000313" key="4">
    <source>
        <dbReference type="EMBL" id="KAK9838516.1"/>
    </source>
</evidence>